<protein>
    <submittedName>
        <fullName evidence="3">NAD(P)H-dependent oxidoreductase</fullName>
    </submittedName>
</protein>
<dbReference type="Pfam" id="PF02525">
    <property type="entry name" value="Flavodoxin_2"/>
    <property type="match status" value="1"/>
</dbReference>
<dbReference type="PANTHER" id="PTHR47307:SF1">
    <property type="entry name" value="GLUTATHIONE-REGULATED POTASSIUM-EFFLUX SYSTEM ANCILLARY PROTEIN KEFG"/>
    <property type="match status" value="1"/>
</dbReference>
<dbReference type="KEGG" id="proe:H9L23_08445"/>
<feature type="domain" description="Flavodoxin-like fold" evidence="2">
    <location>
        <begin position="1"/>
        <end position="160"/>
    </location>
</feature>
<evidence type="ECO:0000313" key="4">
    <source>
        <dbReference type="Proteomes" id="UP000515806"/>
    </source>
</evidence>
<sequence>MKTLIIITHPDMKNSIVNERWVEELLKFPDQFYVHQLYEAYPDEKIDVTAEQKLIEQYDKIVFQFPYYWFNAPAMLKKWMDEVLTHGWAYGSKSGYKVGGKKIALAISLGVDEQELSNNGIYKYPLEELTRPFELSFEYVKADYRPFFAYYGIEYNSSEEWIEKSVPLYLDFLNHL</sequence>
<dbReference type="GO" id="GO:0003955">
    <property type="term" value="F:NAD(P)H dehydrogenase (quinone) activity"/>
    <property type="evidence" value="ECO:0007669"/>
    <property type="project" value="TreeGrafter"/>
</dbReference>
<evidence type="ECO:0000256" key="1">
    <source>
        <dbReference type="ARBA" id="ARBA00023002"/>
    </source>
</evidence>
<accession>A0A7G9QL63</accession>
<evidence type="ECO:0000313" key="3">
    <source>
        <dbReference type="EMBL" id="QNN44088.1"/>
    </source>
</evidence>
<proteinExistence type="predicted"/>
<dbReference type="Gene3D" id="3.40.50.360">
    <property type="match status" value="1"/>
</dbReference>
<keyword evidence="1" id="KW-0560">Oxidoreductase</keyword>
<dbReference type="AlphaFoldDB" id="A0A7G9QL63"/>
<dbReference type="SUPFAM" id="SSF52218">
    <property type="entry name" value="Flavoproteins"/>
    <property type="match status" value="1"/>
</dbReference>
<dbReference type="InterPro" id="IPR046980">
    <property type="entry name" value="KefG/KefF"/>
</dbReference>
<name>A0A7G9QL63_9SPHI</name>
<dbReference type="PANTHER" id="PTHR47307">
    <property type="entry name" value="GLUTATHIONE-REGULATED POTASSIUM-EFFLUX SYSTEM ANCILLARY PROTEIN KEFG"/>
    <property type="match status" value="1"/>
</dbReference>
<dbReference type="GO" id="GO:0010181">
    <property type="term" value="F:FMN binding"/>
    <property type="evidence" value="ECO:0007669"/>
    <property type="project" value="TreeGrafter"/>
</dbReference>
<evidence type="ECO:0000259" key="2">
    <source>
        <dbReference type="Pfam" id="PF02525"/>
    </source>
</evidence>
<dbReference type="RefSeq" id="WP_187594540.1">
    <property type="nucleotide sequence ID" value="NZ_CP060723.1"/>
</dbReference>
<organism evidence="3 4">
    <name type="scientific">Pedobacter roseus</name>
    <dbReference type="NCBI Taxonomy" id="336820"/>
    <lineage>
        <taxon>Bacteria</taxon>
        <taxon>Pseudomonadati</taxon>
        <taxon>Bacteroidota</taxon>
        <taxon>Sphingobacteriia</taxon>
        <taxon>Sphingobacteriales</taxon>
        <taxon>Sphingobacteriaceae</taxon>
        <taxon>Pedobacter</taxon>
    </lineage>
</organism>
<keyword evidence="4" id="KW-1185">Reference proteome</keyword>
<gene>
    <name evidence="3" type="ORF">H9L23_08445</name>
</gene>
<dbReference type="Proteomes" id="UP000515806">
    <property type="component" value="Chromosome"/>
</dbReference>
<reference evidence="3 4" key="1">
    <citation type="submission" date="2020-08" db="EMBL/GenBank/DDBJ databases">
        <title>Genome sequence of Pedobacter roseus KACC 11594T.</title>
        <authorList>
            <person name="Hyun D.-W."/>
            <person name="Bae J.-W."/>
        </authorList>
    </citation>
    <scope>NUCLEOTIDE SEQUENCE [LARGE SCALE GENOMIC DNA]</scope>
    <source>
        <strain evidence="3 4">KACC 11594</strain>
    </source>
</reference>
<dbReference type="EMBL" id="CP060723">
    <property type="protein sequence ID" value="QNN44088.1"/>
    <property type="molecule type" value="Genomic_DNA"/>
</dbReference>
<dbReference type="InterPro" id="IPR029039">
    <property type="entry name" value="Flavoprotein-like_sf"/>
</dbReference>
<dbReference type="GO" id="GO:0009055">
    <property type="term" value="F:electron transfer activity"/>
    <property type="evidence" value="ECO:0007669"/>
    <property type="project" value="TreeGrafter"/>
</dbReference>
<dbReference type="InterPro" id="IPR003680">
    <property type="entry name" value="Flavodoxin_fold"/>
</dbReference>